<dbReference type="STRING" id="1850250.LPB142_09250"/>
<dbReference type="PANTHER" id="PTHR14226:SF78">
    <property type="entry name" value="SLR0060 PROTEIN"/>
    <property type="match status" value="1"/>
</dbReference>
<evidence type="ECO:0000313" key="7">
    <source>
        <dbReference type="Proteomes" id="UP000176562"/>
    </source>
</evidence>
<dbReference type="PROSITE" id="PS51635">
    <property type="entry name" value="PNPLA"/>
    <property type="match status" value="1"/>
</dbReference>
<dbReference type="AlphaFoldDB" id="A0A1D9MC66"/>
<keyword evidence="1 4" id="KW-0378">Hydrolase</keyword>
<feature type="active site" description="Proton acceptor" evidence="4">
    <location>
        <position position="206"/>
    </location>
</feature>
<accession>A0A1D9MC66</accession>
<feature type="short sequence motif" description="DGA/G" evidence="4">
    <location>
        <begin position="206"/>
        <end position="208"/>
    </location>
</feature>
<evidence type="ECO:0000256" key="1">
    <source>
        <dbReference type="ARBA" id="ARBA00022801"/>
    </source>
</evidence>
<evidence type="ECO:0000256" key="3">
    <source>
        <dbReference type="ARBA" id="ARBA00023098"/>
    </source>
</evidence>
<protein>
    <submittedName>
        <fullName evidence="6">Patatin</fullName>
    </submittedName>
</protein>
<dbReference type="KEGG" id="rhp:LPB142_09250"/>
<dbReference type="InterPro" id="IPR002641">
    <property type="entry name" value="PNPLA_dom"/>
</dbReference>
<sequence>MQTRHINLALQGGGALGAFTWGVLDRLLDESWLEIDAISGTSAGALNGAALKAGLARGGAKGGRMAARENLDWLWSQVSEVNDLRLDSWVQALFPNPELIGRWMQAFSPAAWVDQITRMVSPYDSGPFYVNPLERIVERFEYQHVCAESGPQFFVSATNVRTGKIRVFSGKEVSSQAILASACLPTLFRAVEIFDETTGRTEAFWDGGYTGNPALFPLFEPQFPRDVLIVAINPMAREGVPKTPAEIEERINEISFNSSLLRELRAISFVRRLIAEERLPAGAMKDVLIHIVGDDEVMVELGAAEKVTPTQGTLKRLKAAGQAAADRFLSAHAGDLGTRASVDLAALFS</sequence>
<dbReference type="PANTHER" id="PTHR14226">
    <property type="entry name" value="NEUROPATHY TARGET ESTERASE/SWISS CHEESE D.MELANOGASTER"/>
    <property type="match status" value="1"/>
</dbReference>
<dbReference type="Pfam" id="PF01734">
    <property type="entry name" value="Patatin"/>
    <property type="match status" value="1"/>
</dbReference>
<feature type="active site" description="Nucleophile" evidence="4">
    <location>
        <position position="42"/>
    </location>
</feature>
<evidence type="ECO:0000313" key="6">
    <source>
        <dbReference type="EMBL" id="AOZ69474.1"/>
    </source>
</evidence>
<dbReference type="SUPFAM" id="SSF52151">
    <property type="entry name" value="FabD/lysophospholipase-like"/>
    <property type="match status" value="1"/>
</dbReference>
<evidence type="ECO:0000259" key="5">
    <source>
        <dbReference type="PROSITE" id="PS51635"/>
    </source>
</evidence>
<dbReference type="RefSeq" id="WP_071166197.1">
    <property type="nucleotide sequence ID" value="NZ_CP017781.1"/>
</dbReference>
<feature type="short sequence motif" description="GXGXXG" evidence="4">
    <location>
        <begin position="12"/>
        <end position="17"/>
    </location>
</feature>
<dbReference type="InterPro" id="IPR016035">
    <property type="entry name" value="Acyl_Trfase/lysoPLipase"/>
</dbReference>
<name>A0A1D9MC66_9RHOB</name>
<organism evidence="6 7">
    <name type="scientific">Rhodobacter xanthinilyticus</name>
    <dbReference type="NCBI Taxonomy" id="1850250"/>
    <lineage>
        <taxon>Bacteria</taxon>
        <taxon>Pseudomonadati</taxon>
        <taxon>Pseudomonadota</taxon>
        <taxon>Alphaproteobacteria</taxon>
        <taxon>Rhodobacterales</taxon>
        <taxon>Rhodobacter group</taxon>
        <taxon>Rhodobacter</taxon>
    </lineage>
</organism>
<keyword evidence="7" id="KW-1185">Reference proteome</keyword>
<feature type="domain" description="PNPLA" evidence="5">
    <location>
        <begin position="8"/>
        <end position="219"/>
    </location>
</feature>
<dbReference type="GO" id="GO:0016042">
    <property type="term" value="P:lipid catabolic process"/>
    <property type="evidence" value="ECO:0007669"/>
    <property type="project" value="UniProtKB-UniRule"/>
</dbReference>
<feature type="short sequence motif" description="GXSXG" evidence="4">
    <location>
        <begin position="40"/>
        <end position="44"/>
    </location>
</feature>
<dbReference type="InterPro" id="IPR050301">
    <property type="entry name" value="NTE"/>
</dbReference>
<dbReference type="GO" id="GO:0016787">
    <property type="term" value="F:hydrolase activity"/>
    <property type="evidence" value="ECO:0007669"/>
    <property type="project" value="UniProtKB-UniRule"/>
</dbReference>
<dbReference type="Gene3D" id="3.40.1090.10">
    <property type="entry name" value="Cytosolic phospholipase A2 catalytic domain"/>
    <property type="match status" value="2"/>
</dbReference>
<keyword evidence="2 4" id="KW-0442">Lipid degradation</keyword>
<keyword evidence="3 4" id="KW-0443">Lipid metabolism</keyword>
<evidence type="ECO:0000256" key="2">
    <source>
        <dbReference type="ARBA" id="ARBA00022963"/>
    </source>
</evidence>
<dbReference type="EMBL" id="CP017781">
    <property type="protein sequence ID" value="AOZ69474.1"/>
    <property type="molecule type" value="Genomic_DNA"/>
</dbReference>
<proteinExistence type="predicted"/>
<dbReference type="Proteomes" id="UP000176562">
    <property type="component" value="Chromosome"/>
</dbReference>
<reference evidence="6 7" key="1">
    <citation type="submission" date="2016-10" db="EMBL/GenBank/DDBJ databases">
        <title>Rhodobacter sp. LPB0142, isolated from sea water.</title>
        <authorList>
            <person name="Kim E."/>
            <person name="Yi H."/>
        </authorList>
    </citation>
    <scope>NUCLEOTIDE SEQUENCE [LARGE SCALE GENOMIC DNA]</scope>
    <source>
        <strain evidence="6 7">LPB0142</strain>
    </source>
</reference>
<gene>
    <name evidence="6" type="ORF">LPB142_09250</name>
</gene>
<evidence type="ECO:0000256" key="4">
    <source>
        <dbReference type="PROSITE-ProRule" id="PRU01161"/>
    </source>
</evidence>